<evidence type="ECO:0000313" key="1">
    <source>
        <dbReference type="EMBL" id="NMO16919.1"/>
    </source>
</evidence>
<dbReference type="EMBL" id="JABBJJ010000082">
    <property type="protein sequence ID" value="NMO16919.1"/>
    <property type="molecule type" value="Genomic_DNA"/>
</dbReference>
<reference evidence="1 2" key="1">
    <citation type="submission" date="2020-04" db="EMBL/GenBank/DDBJ databases">
        <title>Draft genome of Pyxidicoccus fallax type strain.</title>
        <authorList>
            <person name="Whitworth D.E."/>
        </authorList>
    </citation>
    <scope>NUCLEOTIDE SEQUENCE [LARGE SCALE GENOMIC DNA]</scope>
    <source>
        <strain evidence="1 2">DSM 14698</strain>
    </source>
</reference>
<gene>
    <name evidence="1" type="ORF">HG543_18940</name>
</gene>
<evidence type="ECO:0000313" key="2">
    <source>
        <dbReference type="Proteomes" id="UP000518300"/>
    </source>
</evidence>
<comment type="caution">
    <text evidence="1">The sequence shown here is derived from an EMBL/GenBank/DDBJ whole genome shotgun (WGS) entry which is preliminary data.</text>
</comment>
<dbReference type="AlphaFoldDB" id="A0A848LD46"/>
<evidence type="ECO:0008006" key="3">
    <source>
        <dbReference type="Google" id="ProtNLM"/>
    </source>
</evidence>
<sequence>MSPHGEHPSFLALDSLKWGRGTDEVRTHVAGCAACAAHLQTVERPVEVPAWARGLKQERPWGWLFGGGRLAWGGGLAAAMAVLLVVVLAPRPPAPLPSEDVPKPYVGPKGEPVVVVHVRHGEHVSRWDGTQPLLPGDRVRLEVAASGYSRVLVGSPTPDGGFVTLYTGALPEGGALLPASWQVDAEGSGEHLVVVLSRAALAPEVLRRVLAERGGPDVWVTDLRLPKQTAP</sequence>
<name>A0A848LD46_9BACT</name>
<keyword evidence="2" id="KW-1185">Reference proteome</keyword>
<protein>
    <recommendedName>
        <fullName evidence="3">Zinc-finger domain-containing protein</fullName>
    </recommendedName>
</protein>
<dbReference type="Proteomes" id="UP000518300">
    <property type="component" value="Unassembled WGS sequence"/>
</dbReference>
<dbReference type="RefSeq" id="WP_169346205.1">
    <property type="nucleotide sequence ID" value="NZ_JABBJJ010000082.1"/>
</dbReference>
<organism evidence="1 2">
    <name type="scientific">Pyxidicoccus fallax</name>
    <dbReference type="NCBI Taxonomy" id="394095"/>
    <lineage>
        <taxon>Bacteria</taxon>
        <taxon>Pseudomonadati</taxon>
        <taxon>Myxococcota</taxon>
        <taxon>Myxococcia</taxon>
        <taxon>Myxococcales</taxon>
        <taxon>Cystobacterineae</taxon>
        <taxon>Myxococcaceae</taxon>
        <taxon>Pyxidicoccus</taxon>
    </lineage>
</organism>
<accession>A0A848LD46</accession>
<proteinExistence type="predicted"/>